<feature type="transmembrane region" description="Helical" evidence="7">
    <location>
        <begin position="920"/>
        <end position="941"/>
    </location>
</feature>
<feature type="compositionally biased region" description="Polar residues" evidence="6">
    <location>
        <begin position="231"/>
        <end position="250"/>
    </location>
</feature>
<evidence type="ECO:0000256" key="4">
    <source>
        <dbReference type="ARBA" id="ARBA00022989"/>
    </source>
</evidence>
<feature type="transmembrane region" description="Helical" evidence="7">
    <location>
        <begin position="862"/>
        <end position="880"/>
    </location>
</feature>
<dbReference type="EMBL" id="LVLJ01000736">
    <property type="protein sequence ID" value="OAE32756.1"/>
    <property type="molecule type" value="Genomic_DNA"/>
</dbReference>
<feature type="compositionally biased region" description="Low complexity" evidence="6">
    <location>
        <begin position="1323"/>
        <end position="1334"/>
    </location>
</feature>
<evidence type="ECO:0000256" key="6">
    <source>
        <dbReference type="SAM" id="MobiDB-lite"/>
    </source>
</evidence>
<keyword evidence="10" id="KW-1185">Reference proteome</keyword>
<feature type="transmembrane region" description="Helical" evidence="7">
    <location>
        <begin position="619"/>
        <end position="638"/>
    </location>
</feature>
<feature type="compositionally biased region" description="Polar residues" evidence="6">
    <location>
        <begin position="1135"/>
        <end position="1145"/>
    </location>
</feature>
<dbReference type="Gene3D" id="3.40.50.150">
    <property type="entry name" value="Vaccinia Virus protein VP39"/>
    <property type="match status" value="1"/>
</dbReference>
<dbReference type="InterPro" id="IPR012496">
    <property type="entry name" value="TMC_dom"/>
</dbReference>
<dbReference type="InterPro" id="IPR029063">
    <property type="entry name" value="SAM-dependent_MTases_sf"/>
</dbReference>
<feature type="compositionally biased region" description="Low complexity" evidence="6">
    <location>
        <begin position="76"/>
        <end position="86"/>
    </location>
</feature>
<feature type="transmembrane region" description="Helical" evidence="7">
    <location>
        <begin position="777"/>
        <end position="799"/>
    </location>
</feature>
<protein>
    <recommendedName>
        <fullName evidence="8">TMC domain-containing protein</fullName>
    </recommendedName>
</protein>
<feature type="region of interest" description="Disordered" evidence="6">
    <location>
        <begin position="16"/>
        <end position="89"/>
    </location>
</feature>
<dbReference type="PANTHER" id="PTHR23302:SF24">
    <property type="entry name" value="TMC DOMAIN-CONTAINING PROTEIN"/>
    <property type="match status" value="1"/>
</dbReference>
<evidence type="ECO:0000313" key="9">
    <source>
        <dbReference type="EMBL" id="OAE32756.1"/>
    </source>
</evidence>
<evidence type="ECO:0000256" key="5">
    <source>
        <dbReference type="ARBA" id="ARBA00023136"/>
    </source>
</evidence>
<dbReference type="Proteomes" id="UP000077202">
    <property type="component" value="Unassembled WGS sequence"/>
</dbReference>
<comment type="similarity">
    <text evidence="2">Belongs to the TMC family.</text>
</comment>
<gene>
    <name evidence="9" type="ORF">AXG93_3556s1060</name>
</gene>
<accession>A0A176WKH9</accession>
<dbReference type="Pfam" id="PF10294">
    <property type="entry name" value="Methyltransf_16"/>
    <property type="match status" value="1"/>
</dbReference>
<dbReference type="PANTHER" id="PTHR23302">
    <property type="entry name" value="TRANSMEMBRANE CHANNEL-RELATED"/>
    <property type="match status" value="1"/>
</dbReference>
<dbReference type="InterPro" id="IPR019410">
    <property type="entry name" value="Methyltransf_16"/>
</dbReference>
<evidence type="ECO:0000256" key="1">
    <source>
        <dbReference type="ARBA" id="ARBA00004141"/>
    </source>
</evidence>
<feature type="compositionally biased region" description="Polar residues" evidence="6">
    <location>
        <begin position="1267"/>
        <end position="1277"/>
    </location>
</feature>
<feature type="region of interest" description="Disordered" evidence="6">
    <location>
        <begin position="1128"/>
        <end position="1157"/>
    </location>
</feature>
<feature type="compositionally biased region" description="Polar residues" evidence="6">
    <location>
        <begin position="973"/>
        <end position="982"/>
    </location>
</feature>
<feature type="compositionally biased region" description="Low complexity" evidence="6">
    <location>
        <begin position="22"/>
        <end position="51"/>
    </location>
</feature>
<keyword evidence="3 7" id="KW-0812">Transmembrane</keyword>
<comment type="subcellular location">
    <subcellularLocation>
        <location evidence="1">Membrane</location>
        <topology evidence="1">Multi-pass membrane protein</topology>
    </subcellularLocation>
</comment>
<keyword evidence="4 7" id="KW-1133">Transmembrane helix</keyword>
<evidence type="ECO:0000256" key="3">
    <source>
        <dbReference type="ARBA" id="ARBA00022692"/>
    </source>
</evidence>
<reference evidence="9" key="1">
    <citation type="submission" date="2016-03" db="EMBL/GenBank/DDBJ databases">
        <title>Mechanisms controlling the formation of the plant cell surface in tip-growing cells are functionally conserved among land plants.</title>
        <authorList>
            <person name="Honkanen S."/>
            <person name="Jones V.A."/>
            <person name="Morieri G."/>
            <person name="Champion C."/>
            <person name="Hetherington A.J."/>
            <person name="Kelly S."/>
            <person name="Saint-Marcoux D."/>
            <person name="Proust H."/>
            <person name="Prescott H."/>
            <person name="Dolan L."/>
        </authorList>
    </citation>
    <scope>NUCLEOTIDE SEQUENCE [LARGE SCALE GENOMIC DNA]</scope>
    <source>
        <tissue evidence="9">Whole gametophyte</tissue>
    </source>
</reference>
<dbReference type="SUPFAM" id="SSF53335">
    <property type="entry name" value="S-adenosyl-L-methionine-dependent methyltransferases"/>
    <property type="match status" value="1"/>
</dbReference>
<feature type="region of interest" description="Disordered" evidence="6">
    <location>
        <begin position="963"/>
        <end position="1052"/>
    </location>
</feature>
<feature type="transmembrane region" description="Helical" evidence="7">
    <location>
        <begin position="524"/>
        <end position="547"/>
    </location>
</feature>
<feature type="region of interest" description="Disordered" evidence="6">
    <location>
        <begin position="184"/>
        <end position="250"/>
    </location>
</feature>
<feature type="compositionally biased region" description="Polar residues" evidence="6">
    <location>
        <begin position="1067"/>
        <end position="1077"/>
    </location>
</feature>
<feature type="compositionally biased region" description="Basic residues" evidence="6">
    <location>
        <begin position="1301"/>
        <end position="1315"/>
    </location>
</feature>
<evidence type="ECO:0000256" key="7">
    <source>
        <dbReference type="SAM" id="Phobius"/>
    </source>
</evidence>
<feature type="compositionally biased region" description="Polar residues" evidence="6">
    <location>
        <begin position="1247"/>
        <end position="1258"/>
    </location>
</feature>
<dbReference type="InterPro" id="IPR038900">
    <property type="entry name" value="TMC"/>
</dbReference>
<feature type="compositionally biased region" description="Polar residues" evidence="6">
    <location>
        <begin position="1225"/>
        <end position="1237"/>
    </location>
</feature>
<dbReference type="GO" id="GO:0005886">
    <property type="term" value="C:plasma membrane"/>
    <property type="evidence" value="ECO:0007669"/>
    <property type="project" value="InterPro"/>
</dbReference>
<feature type="region of interest" description="Disordered" evidence="6">
    <location>
        <begin position="333"/>
        <end position="355"/>
    </location>
</feature>
<feature type="region of interest" description="Disordered" evidence="6">
    <location>
        <begin position="128"/>
        <end position="148"/>
    </location>
</feature>
<evidence type="ECO:0000256" key="2">
    <source>
        <dbReference type="ARBA" id="ARBA00006510"/>
    </source>
</evidence>
<feature type="compositionally biased region" description="Low complexity" evidence="6">
    <location>
        <begin position="1206"/>
        <end position="1216"/>
    </location>
</feature>
<feature type="region of interest" description="Disordered" evidence="6">
    <location>
        <begin position="1067"/>
        <end position="1086"/>
    </location>
</feature>
<feature type="transmembrane region" description="Helical" evidence="7">
    <location>
        <begin position="688"/>
        <end position="707"/>
    </location>
</feature>
<feature type="region of interest" description="Disordered" evidence="6">
    <location>
        <begin position="1189"/>
        <end position="1287"/>
    </location>
</feature>
<name>A0A176WKH9_MARPO</name>
<comment type="caution">
    <text evidence="9">The sequence shown here is derived from an EMBL/GenBank/DDBJ whole genome shotgun (WGS) entry which is preliminary data.</text>
</comment>
<feature type="region of interest" description="Disordered" evidence="6">
    <location>
        <begin position="1301"/>
        <end position="1334"/>
    </location>
</feature>
<sequence length="1581" mass="171101">MASSFAEKILKATVFRAKGSDSTSPTRKYSASSSTSKKVSSSSSSSPSKRAPVPDPAVPLPRTSLSNVGASTRRTSASGVPSSISSVFDGKAASRNATLTKTPSKSQSQNPATEVAFVTGPPYAVRASTRLQESPYGKQLAYEKTPRRSSYTASLQNLSAALSSPQLSPSPLVSTLGSSPGLDFGDVPGISSSPLVGEVNSPARTAQQHSDSSSEDETPRLGISPDREQQEPGSSGQQRGAAHNFSTFNHPNSSVNVGGAFTGVVPSDVSLMTNPLYPVISPLGSSPPQSAPHIDGFNIPAIGINLPNAASDLSPVNREEEINPLDSAADFLQKRKAAAASQRQKGPGAGDPNSAASQAILKRRTQVLSTVQKAKSRLSMLTFEVTKKRRSFKNNCFGRFRRWMYERERRRMMGKGTVFNKLWLASLKEMEVSYGSPMMLAFSFIRWVFLLNGFLALIWVCMIVIPFMAHPPKTFSWKVFWHNLGDKKALKDTFQGSNLEKSFVYYGGYTYTRAEQEGWYRVDYMYGVMIAATFLFSFLCVLIRIAGTIMSSGDIAMAARLYPFSSLVFASWDFHLINIDAASKLRRGIRMQLREMLADAGAHEKTNSLRDRLMSAKRATALFVLWPLLMAGTVAVVVELVTKAERVNAAFGSNYAQAVLLSVLNIVTPMLIRVLVDMEDFKPATAERVVLMKLFCVRVLNLASLYYRLFMMLDHTLQLRENNVVVESCLGEQKCDEGFTCCKTTNLTQWNICTDRDINYCLPACTENIVGTQLLRLIFMTTLINNAYEVIYGFGYVWLTSGNKRQLYIEDMAIDIVYVQSLVWVGSCFSPLATVLGFFSNLLTWTCGPVEKAHSASRTSSLTYGLLLLTLILSTIPATLNVMQRSSGFCGPIHERVSMYTVLTSYIQKAPSGLWLTVQWLTNPAVLLGVILLLVFGVVLLQSKLVQSRQFLALTKHEMGMQRREASEKLTRVRQTVQPSGGSFSGPAAKFLFPLANEGQEPGPGGQSRSSVLQTARRRSSQPKDQMPRPSLLPETMSRQAPRASRPRASTISTVLGRVASIWGNQSAGTRTTSRTSLVAEGSSKNESEDEIRAPIALIRGFSMPPNVAVAAGSSMISVLTPSSGSSIWGSLSSEPRSTSRTSISLPGGGSDSMVTARTSFGGPVGSSIKASYSAALAIKDYLWGVRGRPESGPSPHSERQTATPSSVSRSSVTSSAKLGAMPSARSSRIARNSVSLRSGPRGKSLVRSSLFSASASRKTLRDANSPDRSSSISHSGTEAAVKHRTKASLTGAGVSWWRKITGRSSRKRTSRSLSRKLDEAGSRSPSPLSGSVSPIVATNGVEQWLSRAGEGSQWAMMGYGEWPVVELVANGEKLRIEQDNSSFEVGTSVWRGSLALVRWLDRCVREKSGSAPELQGRRGVEVGAGCGAAGLGAALLGLNVVLTDIQAVMGALKRNVKRNVAATSLANAGKGGCSAGKVKTAQLLWGNAKQTAAVKPPFDVVIAADVVYVDSIVMPLINALSDLSNAETCILLAYQLRDPDAHALFWRLLPDYFDIQKIDRSEFDPKDANAETDIYILKKK</sequence>
<organism evidence="9 10">
    <name type="scientific">Marchantia polymorpha subsp. ruderalis</name>
    <dbReference type="NCBI Taxonomy" id="1480154"/>
    <lineage>
        <taxon>Eukaryota</taxon>
        <taxon>Viridiplantae</taxon>
        <taxon>Streptophyta</taxon>
        <taxon>Embryophyta</taxon>
        <taxon>Marchantiophyta</taxon>
        <taxon>Marchantiopsida</taxon>
        <taxon>Marchantiidae</taxon>
        <taxon>Marchantiales</taxon>
        <taxon>Marchantiaceae</taxon>
        <taxon>Marchantia</taxon>
    </lineage>
</organism>
<feature type="transmembrane region" description="Helical" evidence="7">
    <location>
        <begin position="658"/>
        <end position="676"/>
    </location>
</feature>
<feature type="transmembrane region" description="Helical" evidence="7">
    <location>
        <begin position="447"/>
        <end position="469"/>
    </location>
</feature>
<feature type="compositionally biased region" description="Low complexity" evidence="6">
    <location>
        <begin position="1038"/>
        <end position="1050"/>
    </location>
</feature>
<proteinExistence type="inferred from homology"/>
<keyword evidence="5 7" id="KW-0472">Membrane</keyword>
<feature type="domain" description="TMC" evidence="8">
    <location>
        <begin position="765"/>
        <end position="843"/>
    </location>
</feature>
<evidence type="ECO:0000313" key="10">
    <source>
        <dbReference type="Proteomes" id="UP000077202"/>
    </source>
</evidence>
<dbReference type="Pfam" id="PF07810">
    <property type="entry name" value="TMC"/>
    <property type="match status" value="1"/>
</dbReference>
<feature type="compositionally biased region" description="Polar residues" evidence="6">
    <location>
        <begin position="202"/>
        <end position="211"/>
    </location>
</feature>
<evidence type="ECO:0000259" key="8">
    <source>
        <dbReference type="Pfam" id="PF07810"/>
    </source>
</evidence>
<feature type="compositionally biased region" description="Polar residues" evidence="6">
    <location>
        <begin position="63"/>
        <end position="75"/>
    </location>
</feature>